<proteinExistence type="predicted"/>
<dbReference type="STRING" id="1759059.ATE48_00340"/>
<dbReference type="InParanoid" id="A0A1B1AD45"/>
<accession>A0A1B1AD45</accession>
<evidence type="ECO:0000313" key="2">
    <source>
        <dbReference type="Proteomes" id="UP000092498"/>
    </source>
</evidence>
<name>A0A1B1AD45_9PROT</name>
<protein>
    <recommendedName>
        <fullName evidence="3">RHS repeat-associated core domain-containing protein</fullName>
    </recommendedName>
</protein>
<organism evidence="1 2">
    <name type="scientific">Candidatus Viadribacter manganicus</name>
    <dbReference type="NCBI Taxonomy" id="1759059"/>
    <lineage>
        <taxon>Bacteria</taxon>
        <taxon>Pseudomonadati</taxon>
        <taxon>Pseudomonadota</taxon>
        <taxon>Alphaproteobacteria</taxon>
        <taxon>Hyphomonadales</taxon>
        <taxon>Hyphomonadaceae</taxon>
        <taxon>Candidatus Viadribacter</taxon>
    </lineage>
</organism>
<evidence type="ECO:0008006" key="3">
    <source>
        <dbReference type="Google" id="ProtNLM"/>
    </source>
</evidence>
<keyword evidence="2" id="KW-1185">Reference proteome</keyword>
<dbReference type="Gene3D" id="2.180.10.10">
    <property type="entry name" value="RHS repeat-associated core"/>
    <property type="match status" value="1"/>
</dbReference>
<evidence type="ECO:0000313" key="1">
    <source>
        <dbReference type="EMBL" id="ANP44478.1"/>
    </source>
</evidence>
<dbReference type="KEGG" id="cbot:ATE48_00340"/>
<dbReference type="Proteomes" id="UP000092498">
    <property type="component" value="Chromosome"/>
</dbReference>
<reference evidence="1 2" key="1">
    <citation type="submission" date="2015-11" db="EMBL/GenBank/DDBJ databases">
        <title>Whole-Genome Sequence of Candidatus Oderbacter manganicum from the National Park Lower Oder Valley, Germany.</title>
        <authorList>
            <person name="Braun B."/>
            <person name="Liere K."/>
            <person name="Szewzyk U."/>
        </authorList>
    </citation>
    <scope>NUCLEOTIDE SEQUENCE [LARGE SCALE GENOMIC DNA]</scope>
    <source>
        <strain evidence="1 2">OTSz_A_272</strain>
    </source>
</reference>
<dbReference type="AlphaFoldDB" id="A0A1B1AD45"/>
<dbReference type="EMBL" id="CP013244">
    <property type="protein sequence ID" value="ANP44478.1"/>
    <property type="molecule type" value="Genomic_DNA"/>
</dbReference>
<sequence>MSRQGKCLNLRKSRQEQQFLQTDPVGYEDDLNLYQYVGNDPLNVSDPTGREGATVALGCHPNCPQITAEQTAAFGNFVADVTPVVGDVRGVAEFAARPTIGGAVGIVAGLAPGGDAARPAIREGVDAAVEGGQAFFRGARGADAPSFTARPGEFRVTPEGTVQPGRGVSVFDNAASVEQRGFTAHEIDPGSVPDSLQITQRGADPSHYEISPASGANLTPEQFQDALSCIRCKSMRQEQDEVKYATISLSNGIDKNPWQARGRVGGVRLEHEGRRRRAS</sequence>
<dbReference type="InterPro" id="IPR022385">
    <property type="entry name" value="Rhs_assc_core"/>
</dbReference>
<dbReference type="NCBIfam" id="TIGR03696">
    <property type="entry name" value="Rhs_assc_core"/>
    <property type="match status" value="1"/>
</dbReference>
<gene>
    <name evidence="1" type="ORF">ATE48_00340</name>
</gene>